<keyword evidence="3" id="KW-0138">CF(0)</keyword>
<keyword evidence="2" id="KW-0813">Transport</keyword>
<gene>
    <name evidence="9" type="primary">atp4</name>
    <name evidence="9" type="ORF">CplaMt_p008</name>
</gene>
<keyword evidence="8" id="KW-0812">Transmembrane</keyword>
<keyword evidence="5" id="KW-0406">Ion transport</keyword>
<evidence type="ECO:0000256" key="4">
    <source>
        <dbReference type="ARBA" id="ARBA00022781"/>
    </source>
</evidence>
<dbReference type="GO" id="GO:0045259">
    <property type="term" value="C:proton-transporting ATP synthase complex"/>
    <property type="evidence" value="ECO:0007669"/>
    <property type="project" value="UniProtKB-KW"/>
</dbReference>
<evidence type="ECO:0000256" key="1">
    <source>
        <dbReference type="ARBA" id="ARBA00004325"/>
    </source>
</evidence>
<dbReference type="AlphaFoldDB" id="A0A2P1G806"/>
<keyword evidence="6 9" id="KW-0496">Mitochondrion</keyword>
<dbReference type="EMBL" id="MG680941">
    <property type="protein sequence ID" value="AVM81087.1"/>
    <property type="molecule type" value="Genomic_DNA"/>
</dbReference>
<evidence type="ECO:0000256" key="7">
    <source>
        <dbReference type="ARBA" id="ARBA00023136"/>
    </source>
</evidence>
<evidence type="ECO:0000256" key="6">
    <source>
        <dbReference type="ARBA" id="ARBA00023128"/>
    </source>
</evidence>
<geneLocation type="mitochondrion" evidence="9"/>
<evidence type="ECO:0000256" key="5">
    <source>
        <dbReference type="ARBA" id="ARBA00023065"/>
    </source>
</evidence>
<evidence type="ECO:0000256" key="3">
    <source>
        <dbReference type="ARBA" id="ARBA00022547"/>
    </source>
</evidence>
<protein>
    <submittedName>
        <fullName evidence="9">ATP synthase F0 subunit 4</fullName>
    </submittedName>
</protein>
<dbReference type="RefSeq" id="YP_009476594.1">
    <property type="nucleotide sequence ID" value="NC_037451.1"/>
</dbReference>
<keyword evidence="7 8" id="KW-0472">Membrane</keyword>
<evidence type="ECO:0000256" key="8">
    <source>
        <dbReference type="SAM" id="Phobius"/>
    </source>
</evidence>
<dbReference type="Pfam" id="PF05405">
    <property type="entry name" value="Mt_ATP-synt_B"/>
    <property type="match status" value="1"/>
</dbReference>
<sequence>MVTLDSNLSNQKKYIIMINTSSKILILLALICAKEILVFNEEILIVIAFSIFLYLVSQYSSSAIVEELDEKAKVIQNKFDIYKNIEEKTILHLLNYHNKRELLSEKLKTISKIKKLRMNIVHQYYKTNLSKQTLLQIEDTLNRFILNEYINTFAFQEKFVLKLSNLKLKLISHGKKK</sequence>
<accession>A0A2P1G806</accession>
<comment type="subcellular location">
    <subcellularLocation>
        <location evidence="1">Mitochondrion membrane</location>
    </subcellularLocation>
</comment>
<keyword evidence="4" id="KW-0375">Hydrogen ion transport</keyword>
<reference evidence="9" key="1">
    <citation type="journal article" date="2018" name="BMC Genomics">
        <title>Comparative mitochondrial genomics of cryptophyte algae: gene shuffling and dynamic mobile genetic elements.</title>
        <authorList>
            <person name="Kim J.I."/>
            <person name="Yoon H.S."/>
            <person name="Yi G."/>
            <person name="Shin W."/>
            <person name="Archibald J.M."/>
        </authorList>
    </citation>
    <scope>NUCLEOTIDE SEQUENCE</scope>
    <source>
        <strain evidence="9">CCAP978/8</strain>
    </source>
</reference>
<dbReference type="GeneID" id="36496196"/>
<dbReference type="InterPro" id="IPR008688">
    <property type="entry name" value="ATP_synth_Bsub_B/MI25"/>
</dbReference>
<keyword evidence="8" id="KW-1133">Transmembrane helix</keyword>
<dbReference type="GO" id="GO:0015986">
    <property type="term" value="P:proton motive force-driven ATP synthesis"/>
    <property type="evidence" value="ECO:0007669"/>
    <property type="project" value="InterPro"/>
</dbReference>
<proteinExistence type="predicted"/>
<evidence type="ECO:0000256" key="2">
    <source>
        <dbReference type="ARBA" id="ARBA00022448"/>
    </source>
</evidence>
<feature type="transmembrane region" description="Helical" evidence="8">
    <location>
        <begin position="43"/>
        <end position="61"/>
    </location>
</feature>
<dbReference type="GO" id="GO:0031966">
    <property type="term" value="C:mitochondrial membrane"/>
    <property type="evidence" value="ECO:0007669"/>
    <property type="project" value="UniProtKB-SubCell"/>
</dbReference>
<organism evidence="9">
    <name type="scientific">Chroomonas placoidea</name>
    <dbReference type="NCBI Taxonomy" id="173977"/>
    <lineage>
        <taxon>Eukaryota</taxon>
        <taxon>Cryptophyceae</taxon>
        <taxon>Pyrenomonadales</taxon>
        <taxon>Chroomonadaceae</taxon>
        <taxon>Chroomonas</taxon>
    </lineage>
</organism>
<name>A0A2P1G806_9CRYP</name>
<evidence type="ECO:0000313" key="9">
    <source>
        <dbReference type="EMBL" id="AVM81087.1"/>
    </source>
</evidence>
<dbReference type="GO" id="GO:0015078">
    <property type="term" value="F:proton transmembrane transporter activity"/>
    <property type="evidence" value="ECO:0007669"/>
    <property type="project" value="InterPro"/>
</dbReference>